<gene>
    <name evidence="1" type="ORF">OWV82_022006</name>
</gene>
<evidence type="ECO:0000313" key="2">
    <source>
        <dbReference type="Proteomes" id="UP001164539"/>
    </source>
</evidence>
<sequence>MASAVVNKDCSENIELSNKAFLAADMDAQDHHHQEEEEEEELFEIDLEAVESIPPPHYWESYFTAATSSTLLANCLLPISDVSSAIPMASSANCSLFIVAAESSVEIFSRKISWDSLFGDRITQGNESINRITDHNEYC</sequence>
<protein>
    <submittedName>
        <fullName evidence="1">2-isopropylmalate synthase</fullName>
    </submittedName>
</protein>
<keyword evidence="2" id="KW-1185">Reference proteome</keyword>
<comment type="caution">
    <text evidence="1">The sequence shown here is derived from an EMBL/GenBank/DDBJ whole genome shotgun (WGS) entry which is preliminary data.</text>
</comment>
<accession>A0ACC1X4U3</accession>
<proteinExistence type="predicted"/>
<organism evidence="1 2">
    <name type="scientific">Melia azedarach</name>
    <name type="common">Chinaberry tree</name>
    <dbReference type="NCBI Taxonomy" id="155640"/>
    <lineage>
        <taxon>Eukaryota</taxon>
        <taxon>Viridiplantae</taxon>
        <taxon>Streptophyta</taxon>
        <taxon>Embryophyta</taxon>
        <taxon>Tracheophyta</taxon>
        <taxon>Spermatophyta</taxon>
        <taxon>Magnoliopsida</taxon>
        <taxon>eudicotyledons</taxon>
        <taxon>Gunneridae</taxon>
        <taxon>Pentapetalae</taxon>
        <taxon>rosids</taxon>
        <taxon>malvids</taxon>
        <taxon>Sapindales</taxon>
        <taxon>Meliaceae</taxon>
        <taxon>Melia</taxon>
    </lineage>
</organism>
<name>A0ACC1X4U3_MELAZ</name>
<dbReference type="Proteomes" id="UP001164539">
    <property type="component" value="Chromosome 12"/>
</dbReference>
<evidence type="ECO:0000313" key="1">
    <source>
        <dbReference type="EMBL" id="KAJ4705195.1"/>
    </source>
</evidence>
<reference evidence="1 2" key="1">
    <citation type="journal article" date="2023" name="Science">
        <title>Complex scaffold remodeling in plant triterpene biosynthesis.</title>
        <authorList>
            <person name="De La Pena R."/>
            <person name="Hodgson H."/>
            <person name="Liu J.C."/>
            <person name="Stephenson M.J."/>
            <person name="Martin A.C."/>
            <person name="Owen C."/>
            <person name="Harkess A."/>
            <person name="Leebens-Mack J."/>
            <person name="Jimenez L.E."/>
            <person name="Osbourn A."/>
            <person name="Sattely E.S."/>
        </authorList>
    </citation>
    <scope>NUCLEOTIDE SEQUENCE [LARGE SCALE GENOMIC DNA]</scope>
    <source>
        <strain evidence="2">cv. JPN11</strain>
        <tissue evidence="1">Leaf</tissue>
    </source>
</reference>
<dbReference type="EMBL" id="CM051405">
    <property type="protein sequence ID" value="KAJ4705195.1"/>
    <property type="molecule type" value="Genomic_DNA"/>
</dbReference>